<comment type="caution">
    <text evidence="2">The sequence shown here is derived from an EMBL/GenBank/DDBJ whole genome shotgun (WGS) entry which is preliminary data.</text>
</comment>
<gene>
    <name evidence="2" type="ORF">KB584_06740</name>
</gene>
<keyword evidence="2" id="KW-0418">Kinase</keyword>
<keyword evidence="1" id="KW-0472">Membrane</keyword>
<organism evidence="2 3">
    <name type="scientific">Streptococcus canis</name>
    <dbReference type="NCBI Taxonomy" id="1329"/>
    <lineage>
        <taxon>Bacteria</taxon>
        <taxon>Bacillati</taxon>
        <taxon>Bacillota</taxon>
        <taxon>Bacilli</taxon>
        <taxon>Lactobacillales</taxon>
        <taxon>Streptococcaceae</taxon>
        <taxon>Streptococcus</taxon>
    </lineage>
</organism>
<dbReference type="GO" id="GO:0016301">
    <property type="term" value="F:kinase activity"/>
    <property type="evidence" value="ECO:0007669"/>
    <property type="project" value="UniProtKB-KW"/>
</dbReference>
<dbReference type="AlphaFoldDB" id="A0AAE4Q9A3"/>
<dbReference type="Proteomes" id="UP001186118">
    <property type="component" value="Unassembled WGS sequence"/>
</dbReference>
<dbReference type="Pfam" id="PF08757">
    <property type="entry name" value="CotH"/>
    <property type="match status" value="1"/>
</dbReference>
<keyword evidence="1" id="KW-1133">Transmembrane helix</keyword>
<keyword evidence="2" id="KW-0808">Transferase</keyword>
<dbReference type="EMBL" id="JAGQEX010000012">
    <property type="protein sequence ID" value="MDV5977155.1"/>
    <property type="molecule type" value="Genomic_DNA"/>
</dbReference>
<evidence type="ECO:0000313" key="3">
    <source>
        <dbReference type="Proteomes" id="UP001186118"/>
    </source>
</evidence>
<keyword evidence="1" id="KW-0812">Transmembrane</keyword>
<dbReference type="InterPro" id="IPR014867">
    <property type="entry name" value="Spore_coat_CotH_CotH2/3/7"/>
</dbReference>
<dbReference type="RefSeq" id="WP_317610174.1">
    <property type="nucleotide sequence ID" value="NZ_JAGQEX010000012.1"/>
</dbReference>
<sequence length="481" mass="56593">MGRLMRGNVIYVMTLMGLFLFIILAVGLPKHHHKRVHHHQVSVQPLREEGKDLRSHLPIVTIDTNHQTIPLVMKEEGEYIKEQDSVAASVELRDQLDRSHNMREKPRVTTKALVSYRGNSSRYFDKKSLKIKFVTKTLDKKEYGIAGMSEESEWVLHGPFLDRSLVRNYLSYNIAGEIMDYAPNVRYCELIVNKSYQGLYLIVESIEQGKKRVNIEESDKKVNKTPYIVTWDRERKAKQKLDNYLYYTHQAGVSALDVKYPSKKRLTLGQLDFIARDISRIEKTLYSYDFNQYPKYLDRQSFADYFIINELFRNVDAGKFSTYLYKDLRGKVKLVVWDFNNAFDNQIEGRVDEADFTLTDVPWFSMLVKDREFIDLVIQRYRKLRQGVLATEYLSTYIDDTVSFLGPAITRNNNKWGYVYQLKHPDSKNYLLPLDRNITSYEQSIDQLKDFIKRRGRWLDKHIDILYQYSAPSKNANTTLE</sequence>
<name>A0AAE4Q9A3_STRCB</name>
<proteinExistence type="predicted"/>
<evidence type="ECO:0000256" key="1">
    <source>
        <dbReference type="SAM" id="Phobius"/>
    </source>
</evidence>
<evidence type="ECO:0000313" key="2">
    <source>
        <dbReference type="EMBL" id="MDV5977155.1"/>
    </source>
</evidence>
<accession>A0AAE4Q9A3</accession>
<protein>
    <submittedName>
        <fullName evidence="2">CotH kinase family protein</fullName>
    </submittedName>
</protein>
<feature type="transmembrane region" description="Helical" evidence="1">
    <location>
        <begin position="9"/>
        <end position="28"/>
    </location>
</feature>
<reference evidence="2" key="1">
    <citation type="submission" date="2021-04" db="EMBL/GenBank/DDBJ databases">
        <title>Draft genomes of 20 S. canis strains.</title>
        <authorList>
            <person name="Pagnossin D."/>
            <person name="Weir W."/>
            <person name="Smith A."/>
            <person name="Ure R."/>
            <person name="Oravcova K."/>
        </authorList>
    </citation>
    <scope>NUCLEOTIDE SEQUENCE</scope>
    <source>
        <strain evidence="2">284</strain>
    </source>
</reference>